<feature type="transmembrane region" description="Helical" evidence="7">
    <location>
        <begin position="350"/>
        <end position="373"/>
    </location>
</feature>
<feature type="transmembrane region" description="Helical" evidence="7">
    <location>
        <begin position="436"/>
        <end position="460"/>
    </location>
</feature>
<keyword evidence="4 7" id="KW-0812">Transmembrane</keyword>
<keyword evidence="6 7" id="KW-0472">Membrane</keyword>
<dbReference type="PANTHER" id="PTHR30250:SF10">
    <property type="entry name" value="LIPOPOLYSACCHARIDE BIOSYNTHESIS PROTEIN WZXC"/>
    <property type="match status" value="1"/>
</dbReference>
<name>A0A2U3Q8C0_9BRAD</name>
<dbReference type="Pfam" id="PF13440">
    <property type="entry name" value="Polysacc_synt_3"/>
    <property type="match status" value="1"/>
</dbReference>
<feature type="transmembrane region" description="Helical" evidence="7">
    <location>
        <begin position="38"/>
        <end position="57"/>
    </location>
</feature>
<gene>
    <name evidence="8" type="ORF">BRAD3257_6799</name>
</gene>
<feature type="transmembrane region" description="Helical" evidence="7">
    <location>
        <begin position="78"/>
        <end position="102"/>
    </location>
</feature>
<dbReference type="GO" id="GO:0005886">
    <property type="term" value="C:plasma membrane"/>
    <property type="evidence" value="ECO:0007669"/>
    <property type="project" value="UniProtKB-SubCell"/>
</dbReference>
<feature type="transmembrane region" description="Helical" evidence="7">
    <location>
        <begin position="204"/>
        <end position="224"/>
    </location>
</feature>
<evidence type="ECO:0000256" key="6">
    <source>
        <dbReference type="ARBA" id="ARBA00023136"/>
    </source>
</evidence>
<organism evidence="8 9">
    <name type="scientific">Bradyrhizobium vignae</name>
    <dbReference type="NCBI Taxonomy" id="1549949"/>
    <lineage>
        <taxon>Bacteria</taxon>
        <taxon>Pseudomonadati</taxon>
        <taxon>Pseudomonadota</taxon>
        <taxon>Alphaproteobacteria</taxon>
        <taxon>Hyphomicrobiales</taxon>
        <taxon>Nitrobacteraceae</taxon>
        <taxon>Bradyrhizobium</taxon>
    </lineage>
</organism>
<feature type="transmembrane region" description="Helical" evidence="7">
    <location>
        <begin position="139"/>
        <end position="162"/>
    </location>
</feature>
<evidence type="ECO:0000256" key="7">
    <source>
        <dbReference type="SAM" id="Phobius"/>
    </source>
</evidence>
<comment type="similarity">
    <text evidence="2">Belongs to the polysaccharide synthase family.</text>
</comment>
<evidence type="ECO:0000313" key="9">
    <source>
        <dbReference type="Proteomes" id="UP000246085"/>
    </source>
</evidence>
<dbReference type="KEGG" id="bvz:BRAD3257_6799"/>
<protein>
    <submittedName>
        <fullName evidence="8">Membrane protein involved in the export of O-antigen and teichoic acid</fullName>
    </submittedName>
</protein>
<evidence type="ECO:0000256" key="2">
    <source>
        <dbReference type="ARBA" id="ARBA00007430"/>
    </source>
</evidence>
<proteinExistence type="inferred from homology"/>
<reference evidence="8 9" key="1">
    <citation type="submission" date="2018-03" db="EMBL/GenBank/DDBJ databases">
        <authorList>
            <person name="Gully D."/>
        </authorList>
    </citation>
    <scope>NUCLEOTIDE SEQUENCE [LARGE SCALE GENOMIC DNA]</scope>
    <source>
        <strain evidence="8">ORS3257</strain>
    </source>
</reference>
<dbReference type="RefSeq" id="WP_122404994.1">
    <property type="nucleotide sequence ID" value="NZ_LS398110.1"/>
</dbReference>
<evidence type="ECO:0000256" key="3">
    <source>
        <dbReference type="ARBA" id="ARBA00022475"/>
    </source>
</evidence>
<dbReference type="CDD" id="cd13127">
    <property type="entry name" value="MATE_tuaB_like"/>
    <property type="match status" value="1"/>
</dbReference>
<comment type="subcellular location">
    <subcellularLocation>
        <location evidence="1">Cell membrane</location>
        <topology evidence="1">Multi-pass membrane protein</topology>
    </subcellularLocation>
</comment>
<feature type="transmembrane region" description="Helical" evidence="7">
    <location>
        <begin position="320"/>
        <end position="338"/>
    </location>
</feature>
<dbReference type="Proteomes" id="UP000246085">
    <property type="component" value="Chromosome BRAD3257"/>
</dbReference>
<accession>A0A2U3Q8C0</accession>
<evidence type="ECO:0000256" key="1">
    <source>
        <dbReference type="ARBA" id="ARBA00004651"/>
    </source>
</evidence>
<feature type="transmembrane region" description="Helical" evidence="7">
    <location>
        <begin position="108"/>
        <end position="127"/>
    </location>
</feature>
<evidence type="ECO:0000256" key="4">
    <source>
        <dbReference type="ARBA" id="ARBA00022692"/>
    </source>
</evidence>
<feature type="transmembrane region" description="Helical" evidence="7">
    <location>
        <begin position="379"/>
        <end position="397"/>
    </location>
</feature>
<dbReference type="AlphaFoldDB" id="A0A2U3Q8C0"/>
<evidence type="ECO:0000313" key="8">
    <source>
        <dbReference type="EMBL" id="SPP97675.1"/>
    </source>
</evidence>
<dbReference type="PANTHER" id="PTHR30250">
    <property type="entry name" value="PST FAMILY PREDICTED COLANIC ACID TRANSPORTER"/>
    <property type="match status" value="1"/>
</dbReference>
<dbReference type="EMBL" id="LS398110">
    <property type="protein sequence ID" value="SPP97675.1"/>
    <property type="molecule type" value="Genomic_DNA"/>
</dbReference>
<evidence type="ECO:0000256" key="5">
    <source>
        <dbReference type="ARBA" id="ARBA00022989"/>
    </source>
</evidence>
<dbReference type="InterPro" id="IPR050833">
    <property type="entry name" value="Poly_Biosynth_Transport"/>
</dbReference>
<feature type="transmembrane region" description="Helical" evidence="7">
    <location>
        <begin position="168"/>
        <end position="192"/>
    </location>
</feature>
<feature type="transmembrane region" description="Helical" evidence="7">
    <location>
        <begin position="409"/>
        <end position="430"/>
    </location>
</feature>
<sequence>MLARKTLLGAAWTVSSRLTARAIDFVTLLVLARILTPADFGLTALAATVTIIADMVLEVPTLQALTRLPSVTKSHLDTAFTLSALRGIALTLVLLLVAWPFAQIYQDSRLASLIIVSAIGPLARSLYSPGMVEHTRSLAFRPVFVAEIFGKLAAAIIAATAVRLGAGYWAIVASGIAASLAATSMSYLLAPYRPNLSLSKFREFSAFLGWLSGAQIIIALSWQFDRILLGYSSSKATLGQYTIASDLSVMPTQSLIGPAMQPLMAALSQINQNQDRLRHAYSKASRLTMSLAAPACIGMSLTADLIAEVLLGPQWGEAGLYLRWLALSTVLSAFYQPLHSLALATNRTHLVFRLTLVELCAKIVLMCFGFYFYSLAGVVAARAAVSFIMFVLSLMGARQLVGTSVASEAANLWPIAAACAVMTLLVMGLRYKLPEIHLAAFFELGVISLFGASVYVGALYGFGVRVSSRAGAV</sequence>
<keyword evidence="3" id="KW-1003">Cell membrane</keyword>
<keyword evidence="5 7" id="KW-1133">Transmembrane helix</keyword>